<evidence type="ECO:0000313" key="7">
    <source>
        <dbReference type="EMBL" id="MFD2799533.1"/>
    </source>
</evidence>
<keyword evidence="3 7" id="KW-0418">Kinase</keyword>
<keyword evidence="4 5" id="KW-0067">ATP-binding</keyword>
<keyword evidence="2 5" id="KW-0547">Nucleotide-binding</keyword>
<comment type="caution">
    <text evidence="7">The sequence shown here is derived from an EMBL/GenBank/DDBJ whole genome shotgun (WGS) entry which is preliminary data.</text>
</comment>
<dbReference type="InterPro" id="IPR000719">
    <property type="entry name" value="Prot_kinase_dom"/>
</dbReference>
<keyword evidence="8" id="KW-1185">Reference proteome</keyword>
<evidence type="ECO:0000256" key="1">
    <source>
        <dbReference type="ARBA" id="ARBA00022679"/>
    </source>
</evidence>
<name>A0ABW5W6J5_9PSEU</name>
<organism evidence="7 8">
    <name type="scientific">Prauserella oleivorans</name>
    <dbReference type="NCBI Taxonomy" id="1478153"/>
    <lineage>
        <taxon>Bacteria</taxon>
        <taxon>Bacillati</taxon>
        <taxon>Actinomycetota</taxon>
        <taxon>Actinomycetes</taxon>
        <taxon>Pseudonocardiales</taxon>
        <taxon>Pseudonocardiaceae</taxon>
        <taxon>Prauserella</taxon>
    </lineage>
</organism>
<reference evidence="8" key="1">
    <citation type="journal article" date="2019" name="Int. J. Syst. Evol. Microbiol.">
        <title>The Global Catalogue of Microorganisms (GCM) 10K type strain sequencing project: providing services to taxonomists for standard genome sequencing and annotation.</title>
        <authorList>
            <consortium name="The Broad Institute Genomics Platform"/>
            <consortium name="The Broad Institute Genome Sequencing Center for Infectious Disease"/>
            <person name="Wu L."/>
            <person name="Ma J."/>
        </authorList>
    </citation>
    <scope>NUCLEOTIDE SEQUENCE [LARGE SCALE GENOMIC DNA]</scope>
    <source>
        <strain evidence="8">IBRC-M 10906</strain>
    </source>
</reference>
<dbReference type="InterPro" id="IPR017441">
    <property type="entry name" value="Protein_kinase_ATP_BS"/>
</dbReference>
<gene>
    <name evidence="7" type="ORF">ACFS2C_09020</name>
</gene>
<dbReference type="InterPro" id="IPR024520">
    <property type="entry name" value="DUF3558"/>
</dbReference>
<dbReference type="PROSITE" id="PS00108">
    <property type="entry name" value="PROTEIN_KINASE_ST"/>
    <property type="match status" value="1"/>
</dbReference>
<evidence type="ECO:0000313" key="8">
    <source>
        <dbReference type="Proteomes" id="UP001597478"/>
    </source>
</evidence>
<protein>
    <submittedName>
        <fullName evidence="7">Protein kinase</fullName>
    </submittedName>
</protein>
<dbReference type="SUPFAM" id="SSF56112">
    <property type="entry name" value="Protein kinase-like (PK-like)"/>
    <property type="match status" value="1"/>
</dbReference>
<dbReference type="Proteomes" id="UP001597478">
    <property type="component" value="Unassembled WGS sequence"/>
</dbReference>
<accession>A0ABW5W6J5</accession>
<dbReference type="RefSeq" id="WP_377389083.1">
    <property type="nucleotide sequence ID" value="NZ_JBHSAN010000015.1"/>
</dbReference>
<dbReference type="EMBL" id="JBHUOF010000008">
    <property type="protein sequence ID" value="MFD2799533.1"/>
    <property type="molecule type" value="Genomic_DNA"/>
</dbReference>
<dbReference type="InterPro" id="IPR008271">
    <property type="entry name" value="Ser/Thr_kinase_AS"/>
</dbReference>
<dbReference type="Gene3D" id="3.30.200.20">
    <property type="entry name" value="Phosphorylase Kinase, domain 1"/>
    <property type="match status" value="1"/>
</dbReference>
<feature type="binding site" evidence="5">
    <location>
        <position position="43"/>
    </location>
    <ligand>
        <name>ATP</name>
        <dbReference type="ChEBI" id="CHEBI:30616"/>
    </ligand>
</feature>
<dbReference type="Pfam" id="PF12079">
    <property type="entry name" value="DUF3558"/>
    <property type="match status" value="1"/>
</dbReference>
<dbReference type="PROSITE" id="PS00107">
    <property type="entry name" value="PROTEIN_KINASE_ATP"/>
    <property type="match status" value="1"/>
</dbReference>
<dbReference type="CDD" id="cd14014">
    <property type="entry name" value="STKc_PknB_like"/>
    <property type="match status" value="1"/>
</dbReference>
<dbReference type="GO" id="GO:0016301">
    <property type="term" value="F:kinase activity"/>
    <property type="evidence" value="ECO:0007669"/>
    <property type="project" value="UniProtKB-KW"/>
</dbReference>
<evidence type="ECO:0000256" key="4">
    <source>
        <dbReference type="ARBA" id="ARBA00022840"/>
    </source>
</evidence>
<dbReference type="Gene3D" id="1.10.510.10">
    <property type="entry name" value="Transferase(Phosphotransferase) domain 1"/>
    <property type="match status" value="1"/>
</dbReference>
<dbReference type="InterPro" id="IPR011009">
    <property type="entry name" value="Kinase-like_dom_sf"/>
</dbReference>
<evidence type="ECO:0000256" key="2">
    <source>
        <dbReference type="ARBA" id="ARBA00022741"/>
    </source>
</evidence>
<evidence type="ECO:0000256" key="3">
    <source>
        <dbReference type="ARBA" id="ARBA00022777"/>
    </source>
</evidence>
<dbReference type="Pfam" id="PF00069">
    <property type="entry name" value="Pkinase"/>
    <property type="match status" value="1"/>
</dbReference>
<feature type="domain" description="Protein kinase" evidence="6">
    <location>
        <begin position="15"/>
        <end position="274"/>
    </location>
</feature>
<evidence type="ECO:0000259" key="6">
    <source>
        <dbReference type="PROSITE" id="PS50011"/>
    </source>
</evidence>
<dbReference type="PANTHER" id="PTHR43289:SF34">
    <property type="entry name" value="SERINE_THREONINE-PROTEIN KINASE YBDM-RELATED"/>
    <property type="match status" value="1"/>
</dbReference>
<dbReference type="PANTHER" id="PTHR43289">
    <property type="entry name" value="MITOGEN-ACTIVATED PROTEIN KINASE KINASE KINASE 20-RELATED"/>
    <property type="match status" value="1"/>
</dbReference>
<keyword evidence="1" id="KW-0808">Transferase</keyword>
<proteinExistence type="predicted"/>
<dbReference type="PROSITE" id="PS50011">
    <property type="entry name" value="PROTEIN_KINASE_DOM"/>
    <property type="match status" value="1"/>
</dbReference>
<dbReference type="SMART" id="SM00220">
    <property type="entry name" value="S_TKc"/>
    <property type="match status" value="1"/>
</dbReference>
<sequence length="614" mass="64137">MRPLRPDEAGPIGQYRPLALLGEGGMGRVFLAVAPDGRLAAVKQIHPGFAHDAGFRARFAHEVDASRRVSGAYTAAVMDADPEADAPWLASVYVAGPSLREAVDAAGPLPLPALHRLAVGLAAALAEVHRAQLIHRDLKPGNVLLTRDGPRVIDFGIARAAEGSELTGTGAIIGSPAFMSPEQAASAQLTPASDMFSLGAVLVMAATGRGPFTGTTAAQTLYNVVHASPELSGVPAEVRQIAEPCLAKDPAQRPTPAQLLDFLGPVPPGLSPWPPAVETLIARQEAEVRAALSWPVPIPPAEPRRARRGLAVAAALGAVAVVAAGTIIALTRGGDEPSAGAQPEPPRLAPIAETLSADRLRMVDPCEVLGDERVRGLGLLEPNRDGFGVHSCHYENEDGDRLEVALGDRADDGATESGDEIAGLPVLVSTLSGCTLSVSLPDDPQLALSVDDHAGPSGEPCENAEALLTAYVERLRAGAGTRNLPDHSAIRVDPCSLVDDRTMNDAVGAVQDKTVERLHTCVWSTTGGTVRLSVDYVFPGAYPDEGYGPVDLDGVRGYSRLVSETSCAVTWMQRPMTDRRGEAVRLQYMGDVPGHPCEKAIPVAKAAIATLPPA</sequence>
<evidence type="ECO:0000256" key="5">
    <source>
        <dbReference type="PROSITE-ProRule" id="PRU10141"/>
    </source>
</evidence>